<keyword evidence="2" id="KW-0158">Chromosome</keyword>
<dbReference type="GO" id="GO:0008168">
    <property type="term" value="F:methyltransferase activity"/>
    <property type="evidence" value="ECO:0007669"/>
    <property type="project" value="UniProtKB-KW"/>
</dbReference>
<protein>
    <recommendedName>
        <fullName evidence="6">SET domain-containing protein</fullName>
    </recommendedName>
</protein>
<dbReference type="PANTHER" id="PTHR22884">
    <property type="entry name" value="SET DOMAIN PROTEINS"/>
    <property type="match status" value="1"/>
</dbReference>
<feature type="domain" description="SET" evidence="6">
    <location>
        <begin position="6"/>
        <end position="111"/>
    </location>
</feature>
<keyword evidence="5" id="KW-0949">S-adenosyl-L-methionine</keyword>
<dbReference type="Proteomes" id="UP000176914">
    <property type="component" value="Unassembled WGS sequence"/>
</dbReference>
<comment type="caution">
    <text evidence="7">The sequence shown here is derived from an EMBL/GenBank/DDBJ whole genome shotgun (WGS) entry which is preliminary data.</text>
</comment>
<dbReference type="PROSITE" id="PS50280">
    <property type="entry name" value="SET"/>
    <property type="match status" value="1"/>
</dbReference>
<reference evidence="7 8" key="1">
    <citation type="journal article" date="2016" name="Nat. Commun.">
        <title>Thousands of microbial genomes shed light on interconnected biogeochemical processes in an aquifer system.</title>
        <authorList>
            <person name="Anantharaman K."/>
            <person name="Brown C.T."/>
            <person name="Hug L.A."/>
            <person name="Sharon I."/>
            <person name="Castelle C.J."/>
            <person name="Probst A.J."/>
            <person name="Thomas B.C."/>
            <person name="Singh A."/>
            <person name="Wilkins M.J."/>
            <person name="Karaoz U."/>
            <person name="Brodie E.L."/>
            <person name="Williams K.H."/>
            <person name="Hubbard S.S."/>
            <person name="Banfield J.F."/>
        </authorList>
    </citation>
    <scope>NUCLEOTIDE SEQUENCE [LARGE SCALE GENOMIC DNA]</scope>
</reference>
<evidence type="ECO:0000256" key="2">
    <source>
        <dbReference type="ARBA" id="ARBA00022454"/>
    </source>
</evidence>
<dbReference type="InterPro" id="IPR050777">
    <property type="entry name" value="SET2_Histone-Lys_MeTrsfase"/>
</dbReference>
<gene>
    <name evidence="7" type="ORF">A3C20_01715</name>
</gene>
<evidence type="ECO:0000256" key="5">
    <source>
        <dbReference type="ARBA" id="ARBA00022691"/>
    </source>
</evidence>
<organism evidence="7 8">
    <name type="scientific">Candidatus Kaiserbacteria bacterium RIFCSPHIGHO2_02_FULL_55_25</name>
    <dbReference type="NCBI Taxonomy" id="1798498"/>
    <lineage>
        <taxon>Bacteria</taxon>
        <taxon>Candidatus Kaiseribacteriota</taxon>
    </lineage>
</organism>
<dbReference type="InterPro" id="IPR046341">
    <property type="entry name" value="SET_dom_sf"/>
</dbReference>
<proteinExistence type="predicted"/>
<keyword evidence="3" id="KW-0489">Methyltransferase</keyword>
<evidence type="ECO:0000256" key="1">
    <source>
        <dbReference type="ARBA" id="ARBA00004286"/>
    </source>
</evidence>
<dbReference type="Pfam" id="PF00856">
    <property type="entry name" value="SET"/>
    <property type="match status" value="1"/>
</dbReference>
<dbReference type="InterPro" id="IPR001214">
    <property type="entry name" value="SET_dom"/>
</dbReference>
<evidence type="ECO:0000313" key="8">
    <source>
        <dbReference type="Proteomes" id="UP000176914"/>
    </source>
</evidence>
<evidence type="ECO:0000313" key="7">
    <source>
        <dbReference type="EMBL" id="OGG68935.1"/>
    </source>
</evidence>
<comment type="subcellular location">
    <subcellularLocation>
        <location evidence="1">Chromosome</location>
    </subcellularLocation>
</comment>
<sequence length="132" mass="14426">MEATAPSVQVKEAGLGKGQGLFADADIKKGAFVAEYTGTKVDSKAADAMKSKYLFEVDDEWTIDAEHGGSVARYINHSCEPNTEAEIVGGRITISAIKKITKGEEITIDYGDEYYDEFIRPYGCRCGAKKHH</sequence>
<dbReference type="EMBL" id="MFLL01000025">
    <property type="protein sequence ID" value="OGG68935.1"/>
    <property type="molecule type" value="Genomic_DNA"/>
</dbReference>
<dbReference type="GO" id="GO:0032259">
    <property type="term" value="P:methylation"/>
    <property type="evidence" value="ECO:0007669"/>
    <property type="project" value="UniProtKB-KW"/>
</dbReference>
<dbReference type="Gene3D" id="2.170.270.10">
    <property type="entry name" value="SET domain"/>
    <property type="match status" value="1"/>
</dbReference>
<keyword evidence="4" id="KW-0808">Transferase</keyword>
<dbReference type="SUPFAM" id="SSF82199">
    <property type="entry name" value="SET domain"/>
    <property type="match status" value="1"/>
</dbReference>
<evidence type="ECO:0000259" key="6">
    <source>
        <dbReference type="PROSITE" id="PS50280"/>
    </source>
</evidence>
<accession>A0A1F6E5F0</accession>
<name>A0A1F6E5F0_9BACT</name>
<dbReference type="SMART" id="SM00317">
    <property type="entry name" value="SET"/>
    <property type="match status" value="1"/>
</dbReference>
<dbReference type="AlphaFoldDB" id="A0A1F6E5F0"/>
<evidence type="ECO:0000256" key="4">
    <source>
        <dbReference type="ARBA" id="ARBA00022679"/>
    </source>
</evidence>
<dbReference type="GO" id="GO:0005694">
    <property type="term" value="C:chromosome"/>
    <property type="evidence" value="ECO:0007669"/>
    <property type="project" value="UniProtKB-SubCell"/>
</dbReference>
<evidence type="ECO:0000256" key="3">
    <source>
        <dbReference type="ARBA" id="ARBA00022603"/>
    </source>
</evidence>